<dbReference type="PANTHER" id="PTHR43330:SF8">
    <property type="entry name" value="METHIONINE AMINOPEPTIDASE 1D, MITOCHONDRIAL"/>
    <property type="match status" value="1"/>
</dbReference>
<dbReference type="GO" id="GO:0046872">
    <property type="term" value="F:metal ion binding"/>
    <property type="evidence" value="ECO:0007669"/>
    <property type="project" value="UniProtKB-UniRule"/>
</dbReference>
<evidence type="ECO:0000256" key="1">
    <source>
        <dbReference type="ARBA" id="ARBA00022438"/>
    </source>
</evidence>
<dbReference type="GO" id="GO:0004239">
    <property type="term" value="F:initiator methionyl aminopeptidase activity"/>
    <property type="evidence" value="ECO:0007669"/>
    <property type="project" value="UniProtKB-UniRule"/>
</dbReference>
<dbReference type="GO" id="GO:0006508">
    <property type="term" value="P:proteolysis"/>
    <property type="evidence" value="ECO:0007669"/>
    <property type="project" value="UniProtKB-KW"/>
</dbReference>
<feature type="binding site" evidence="5">
    <location>
        <position position="269"/>
    </location>
    <ligand>
        <name>a divalent metal cation</name>
        <dbReference type="ChEBI" id="CHEBI:60240"/>
        <label>2</label>
        <note>catalytic</note>
    </ligand>
</feature>
<feature type="binding site" evidence="5">
    <location>
        <position position="146"/>
    </location>
    <ligand>
        <name>substrate</name>
    </ligand>
</feature>
<dbReference type="InterPro" id="IPR002467">
    <property type="entry name" value="Pept_M24A_MAP1"/>
</dbReference>
<keyword evidence="4 5" id="KW-0378">Hydrolase</keyword>
<evidence type="ECO:0000259" key="7">
    <source>
        <dbReference type="Pfam" id="PF00557"/>
    </source>
</evidence>
<dbReference type="InterPro" id="IPR036005">
    <property type="entry name" value="Creatinase/aminopeptidase-like"/>
</dbReference>
<dbReference type="Gene3D" id="3.90.230.10">
    <property type="entry name" value="Creatinase/methionine aminopeptidase superfamily"/>
    <property type="match status" value="1"/>
</dbReference>
<dbReference type="STRING" id="37653.A0A0L8GIL8"/>
<comment type="function">
    <text evidence="6">Cotranslationally removes the N-terminal methionine from nascent proteins. The N-terminal methionine is often cleaved when the second residue in the primary sequence is small and uncharged (Met-Ala-, Cys, Gly, Pro, Ser, Thr, or Val).</text>
</comment>
<comment type="cofactor">
    <cofactor evidence="5">
        <name>Co(2+)</name>
        <dbReference type="ChEBI" id="CHEBI:48828"/>
    </cofactor>
    <cofactor evidence="5">
        <name>Zn(2+)</name>
        <dbReference type="ChEBI" id="CHEBI:29105"/>
    </cofactor>
    <cofactor evidence="5">
        <name>Mn(2+)</name>
        <dbReference type="ChEBI" id="CHEBI:29035"/>
    </cofactor>
    <cofactor evidence="5">
        <name>Fe(2+)</name>
        <dbReference type="ChEBI" id="CHEBI:29033"/>
    </cofactor>
    <text evidence="5">Binds 2 divalent metal cations per subunit. Has a high-affinity and a low affinity metal-binding site. The true nature of the physiological cofactor is under debate. The enzyme is active with cobalt, zinc, manganese or divalent iron ions. Most likely, methionine aminopeptidases function as mononuclear Fe(2+)-metalloproteases under physiological conditions, and the catalytically relevant metal-binding site has been assigned to the histidine-containing high-affinity site.</text>
</comment>
<dbReference type="GO" id="GO:0070006">
    <property type="term" value="F:metalloaminopeptidase activity"/>
    <property type="evidence" value="ECO:0007669"/>
    <property type="project" value="UniProtKB-UniRule"/>
</dbReference>
<dbReference type="InterPro" id="IPR001714">
    <property type="entry name" value="Pept_M24_MAP"/>
</dbReference>
<dbReference type="OMA" id="SSKMYVM"/>
<organism evidence="8">
    <name type="scientific">Octopus bimaculoides</name>
    <name type="common">California two-spotted octopus</name>
    <dbReference type="NCBI Taxonomy" id="37653"/>
    <lineage>
        <taxon>Eukaryota</taxon>
        <taxon>Metazoa</taxon>
        <taxon>Spiralia</taxon>
        <taxon>Lophotrochozoa</taxon>
        <taxon>Mollusca</taxon>
        <taxon>Cephalopoda</taxon>
        <taxon>Coleoidea</taxon>
        <taxon>Octopodiformes</taxon>
        <taxon>Octopoda</taxon>
        <taxon>Incirrata</taxon>
        <taxon>Octopodidae</taxon>
        <taxon>Octopus</taxon>
    </lineage>
</organism>
<evidence type="ECO:0000256" key="6">
    <source>
        <dbReference type="RuleBase" id="RU003653"/>
    </source>
</evidence>
<feature type="binding site" evidence="5">
    <location>
        <position position="237"/>
    </location>
    <ligand>
        <name>a divalent metal cation</name>
        <dbReference type="ChEBI" id="CHEBI:60240"/>
        <label>2</label>
        <note>catalytic</note>
    </ligand>
</feature>
<name>A0A0L8GIL8_OCTBM</name>
<feature type="binding site" evidence="5">
    <location>
        <position position="300"/>
    </location>
    <ligand>
        <name>a divalent metal cation</name>
        <dbReference type="ChEBI" id="CHEBI:60240"/>
        <label>1</label>
    </ligand>
</feature>
<dbReference type="CDD" id="cd01086">
    <property type="entry name" value="MetAP1"/>
    <property type="match status" value="1"/>
</dbReference>
<feature type="domain" description="Peptidase M24" evidence="7">
    <location>
        <begin position="81"/>
        <end position="307"/>
    </location>
</feature>
<dbReference type="NCBIfam" id="TIGR00500">
    <property type="entry name" value="met_pdase_I"/>
    <property type="match status" value="1"/>
</dbReference>
<dbReference type="OrthoDB" id="3209743at2759"/>
<accession>A0A0L8GIL8</accession>
<dbReference type="AlphaFoldDB" id="A0A0L8GIL8"/>
<dbReference type="EMBL" id="KQ421682">
    <property type="protein sequence ID" value="KOF76808.1"/>
    <property type="molecule type" value="Genomic_DNA"/>
</dbReference>
<dbReference type="KEGG" id="obi:106876597"/>
<keyword evidence="2 5" id="KW-0645">Protease</keyword>
<feature type="binding site" evidence="5">
    <location>
        <position position="174"/>
    </location>
    <ligand>
        <name>a divalent metal cation</name>
        <dbReference type="ChEBI" id="CHEBI:60240"/>
        <label>2</label>
        <note>catalytic</note>
    </ligand>
</feature>
<evidence type="ECO:0000256" key="5">
    <source>
        <dbReference type="HAMAP-Rule" id="MF_03174"/>
    </source>
</evidence>
<feature type="binding site" evidence="5">
    <location>
        <position position="174"/>
    </location>
    <ligand>
        <name>a divalent metal cation</name>
        <dbReference type="ChEBI" id="CHEBI:60240"/>
        <label>1</label>
    </ligand>
</feature>
<evidence type="ECO:0000256" key="4">
    <source>
        <dbReference type="ARBA" id="ARBA00022801"/>
    </source>
</evidence>
<dbReference type="InterPro" id="IPR000994">
    <property type="entry name" value="Pept_M24"/>
</dbReference>
<dbReference type="EC" id="3.4.11.18" evidence="6"/>
<comment type="catalytic activity">
    <reaction evidence="5 6">
        <text>Release of N-terminal amino acids, preferentially methionine, from peptides and arylamides.</text>
        <dbReference type="EC" id="3.4.11.18"/>
    </reaction>
</comment>
<protein>
    <recommendedName>
        <fullName evidence="6">Methionine aminopeptidase</fullName>
        <ecNumber evidence="6">3.4.11.18</ecNumber>
    </recommendedName>
</protein>
<dbReference type="PRINTS" id="PR00599">
    <property type="entry name" value="MAPEPTIDASE"/>
</dbReference>
<dbReference type="HAMAP" id="MF_01974">
    <property type="entry name" value="MetAP_1"/>
    <property type="match status" value="1"/>
</dbReference>
<evidence type="ECO:0000313" key="8">
    <source>
        <dbReference type="EMBL" id="KOF76808.1"/>
    </source>
</evidence>
<proteinExistence type="inferred from homology"/>
<dbReference type="SUPFAM" id="SSF55920">
    <property type="entry name" value="Creatinase/aminopeptidase"/>
    <property type="match status" value="1"/>
</dbReference>
<evidence type="ECO:0000256" key="2">
    <source>
        <dbReference type="ARBA" id="ARBA00022670"/>
    </source>
</evidence>
<evidence type="ECO:0000256" key="3">
    <source>
        <dbReference type="ARBA" id="ARBA00022723"/>
    </source>
</evidence>
<gene>
    <name evidence="8" type="ORF">OCBIM_22032904mg</name>
</gene>
<feature type="binding site" evidence="5">
    <location>
        <position position="244"/>
    </location>
    <ligand>
        <name>substrate</name>
    </ligand>
</feature>
<reference evidence="8" key="1">
    <citation type="submission" date="2015-07" db="EMBL/GenBank/DDBJ databases">
        <title>MeaNS - Measles Nucleotide Surveillance Program.</title>
        <authorList>
            <person name="Tran T."/>
            <person name="Druce J."/>
        </authorList>
    </citation>
    <scope>NUCLEOTIDE SEQUENCE</scope>
    <source>
        <strain evidence="8">UCB-OBI-ISO-001</strain>
        <tissue evidence="8">Gonad</tissue>
    </source>
</reference>
<feature type="binding site" evidence="5">
    <location>
        <position position="163"/>
    </location>
    <ligand>
        <name>a divalent metal cation</name>
        <dbReference type="ChEBI" id="CHEBI:60240"/>
        <label>1</label>
    </ligand>
</feature>
<dbReference type="Pfam" id="PF00557">
    <property type="entry name" value="Peptidase_M24"/>
    <property type="match status" value="1"/>
</dbReference>
<dbReference type="PANTHER" id="PTHR43330">
    <property type="entry name" value="METHIONINE AMINOPEPTIDASE"/>
    <property type="match status" value="1"/>
</dbReference>
<keyword evidence="1 5" id="KW-0031">Aminopeptidase</keyword>
<sequence length="315" mass="35206">MSGLTYQVLRGLRSALKNTNLHIKRVSSFHGPHNFAFVKPEMISKTLLVPAHIQRPPYVSVHGNDPHPNYIEIHPDQEIDSIRNSCSLARKILDLTSKHLKVGITTDELDKIVHNLCIDHNAYPSPLFYNNYPKSVCTSVNNVACHGIPDSRPLQNGDIINIDITVYLNGYHGDVSETYLIGDVDERAKNLVETTRRSLLEAIKICKDDVPFSEIGRKINDVVTAADFQVIPDFCGHGIGRYFHGLPDVFHIDLGCKTRMKENMVFTIEPLVCEGSSAIKILSDGWTAVTRDGSRSAQFEHCVRVTQHGAEILTQ</sequence>
<keyword evidence="3 5" id="KW-0479">Metal-binding</keyword>
<feature type="binding site" evidence="5">
    <location>
        <position position="300"/>
    </location>
    <ligand>
        <name>a divalent metal cation</name>
        <dbReference type="ChEBI" id="CHEBI:60240"/>
        <label>2</label>
        <note>catalytic</note>
    </ligand>
</feature>
<comment type="similarity">
    <text evidence="5">Belongs to the peptidase M24A family. Methionine aminopeptidase type 1 subfamily.</text>
</comment>